<dbReference type="PANTHER" id="PTHR22847">
    <property type="entry name" value="WD40 REPEAT PROTEIN"/>
    <property type="match status" value="1"/>
</dbReference>
<accession>A0A8S1JQ38</accession>
<dbReference type="AlphaFoldDB" id="A0A8S1JQ38"/>
<dbReference type="InterPro" id="IPR001680">
    <property type="entry name" value="WD40_rpt"/>
</dbReference>
<comment type="caution">
    <text evidence="4">The sequence shown here is derived from an EMBL/GenBank/DDBJ whole genome shotgun (WGS) entry which is preliminary data.</text>
</comment>
<dbReference type="Proteomes" id="UP000688137">
    <property type="component" value="Unassembled WGS sequence"/>
</dbReference>
<gene>
    <name evidence="4" type="ORF">PPRIM_AZ9-3.1.T0050573</name>
</gene>
<feature type="repeat" description="WD" evidence="3">
    <location>
        <begin position="1"/>
        <end position="34"/>
    </location>
</feature>
<evidence type="ECO:0000313" key="4">
    <source>
        <dbReference type="EMBL" id="CAD8043917.1"/>
    </source>
</evidence>
<dbReference type="SMART" id="SM00320">
    <property type="entry name" value="WD40"/>
    <property type="match status" value="3"/>
</dbReference>
<dbReference type="EMBL" id="CAJJDM010000002">
    <property type="protein sequence ID" value="CAD8043917.1"/>
    <property type="molecule type" value="Genomic_DNA"/>
</dbReference>
<protein>
    <submittedName>
        <fullName evidence="4">Uncharacterized protein</fullName>
    </submittedName>
</protein>
<evidence type="ECO:0000256" key="1">
    <source>
        <dbReference type="ARBA" id="ARBA00022574"/>
    </source>
</evidence>
<dbReference type="InterPro" id="IPR019775">
    <property type="entry name" value="WD40_repeat_CS"/>
</dbReference>
<dbReference type="PROSITE" id="PS00678">
    <property type="entry name" value="WD_REPEATS_1"/>
    <property type="match status" value="3"/>
</dbReference>
<feature type="repeat" description="WD" evidence="3">
    <location>
        <begin position="35"/>
        <end position="76"/>
    </location>
</feature>
<evidence type="ECO:0000313" key="5">
    <source>
        <dbReference type="Proteomes" id="UP000688137"/>
    </source>
</evidence>
<organism evidence="4 5">
    <name type="scientific">Paramecium primaurelia</name>
    <dbReference type="NCBI Taxonomy" id="5886"/>
    <lineage>
        <taxon>Eukaryota</taxon>
        <taxon>Sar</taxon>
        <taxon>Alveolata</taxon>
        <taxon>Ciliophora</taxon>
        <taxon>Intramacronucleata</taxon>
        <taxon>Oligohymenophorea</taxon>
        <taxon>Peniculida</taxon>
        <taxon>Parameciidae</taxon>
        <taxon>Paramecium</taxon>
    </lineage>
</organism>
<reference evidence="4" key="1">
    <citation type="submission" date="2021-01" db="EMBL/GenBank/DDBJ databases">
        <authorList>
            <consortium name="Genoscope - CEA"/>
            <person name="William W."/>
        </authorList>
    </citation>
    <scope>NUCLEOTIDE SEQUENCE</scope>
</reference>
<feature type="repeat" description="WD" evidence="3">
    <location>
        <begin position="77"/>
        <end position="112"/>
    </location>
</feature>
<proteinExistence type="predicted"/>
<dbReference type="OMA" id="GHTLMIN"/>
<dbReference type="GO" id="GO:1990234">
    <property type="term" value="C:transferase complex"/>
    <property type="evidence" value="ECO:0007669"/>
    <property type="project" value="UniProtKB-ARBA"/>
</dbReference>
<evidence type="ECO:0000256" key="3">
    <source>
        <dbReference type="PROSITE-ProRule" id="PRU00221"/>
    </source>
</evidence>
<dbReference type="Pfam" id="PF00400">
    <property type="entry name" value="WD40"/>
    <property type="match status" value="3"/>
</dbReference>
<dbReference type="PROSITE" id="PS50294">
    <property type="entry name" value="WD_REPEATS_REGION"/>
    <property type="match status" value="3"/>
</dbReference>
<dbReference type="PROSITE" id="PS50082">
    <property type="entry name" value="WD_REPEATS_2"/>
    <property type="match status" value="3"/>
</dbReference>
<keyword evidence="2" id="KW-0677">Repeat</keyword>
<keyword evidence="1 3" id="KW-0853">WD repeat</keyword>
<dbReference type="PANTHER" id="PTHR22847:SF637">
    <property type="entry name" value="WD REPEAT DOMAIN 5B"/>
    <property type="match status" value="1"/>
</dbReference>
<evidence type="ECO:0000256" key="2">
    <source>
        <dbReference type="ARBA" id="ARBA00022737"/>
    </source>
</evidence>
<keyword evidence="5" id="KW-1185">Reference proteome</keyword>
<sequence>MSVCFSPDGNILASGSYDNSICLWDVKTGQQKAKLDGYTHYVMSVCFSPDGNTLASGSDDNSICLWDVKTGQQKAKLDGYTHYVMSVCFSPDGNTLASGSDDNSIHLWDVKNKYCSDYRFKEIQVKNTRYPFFNIPLQYIQYNGLPRLQFCIDLREFFIKNRFLLGELLEQHLINLKTNLYQPLIQIYFNILLVSNIC</sequence>
<name>A0A8S1JQ38_PARPR</name>